<gene>
    <name evidence="4" type="ORF">CB5_LOCUS26124</name>
</gene>
<organism evidence="4">
    <name type="scientific">Ananas comosus var. bracteatus</name>
    <name type="common">red pineapple</name>
    <dbReference type="NCBI Taxonomy" id="296719"/>
    <lineage>
        <taxon>Eukaryota</taxon>
        <taxon>Viridiplantae</taxon>
        <taxon>Streptophyta</taxon>
        <taxon>Embryophyta</taxon>
        <taxon>Tracheophyta</taxon>
        <taxon>Spermatophyta</taxon>
        <taxon>Magnoliopsida</taxon>
        <taxon>Liliopsida</taxon>
        <taxon>Poales</taxon>
        <taxon>Bromeliaceae</taxon>
        <taxon>Bromelioideae</taxon>
        <taxon>Ananas</taxon>
    </lineage>
</organism>
<feature type="repeat" description="PPR" evidence="3">
    <location>
        <begin position="264"/>
        <end position="298"/>
    </location>
</feature>
<dbReference type="EMBL" id="LR862136">
    <property type="protein sequence ID" value="CAD1842913.1"/>
    <property type="molecule type" value="Genomic_DNA"/>
</dbReference>
<keyword evidence="1" id="KW-0677">Repeat</keyword>
<name>A0A6V7QIH0_ANACO</name>
<dbReference type="Pfam" id="PF01535">
    <property type="entry name" value="PPR"/>
    <property type="match status" value="4"/>
</dbReference>
<protein>
    <recommendedName>
        <fullName evidence="5">Pentatricopeptide repeat-containing protein</fullName>
    </recommendedName>
</protein>
<dbReference type="FunFam" id="1.25.40.10:FF:000470">
    <property type="entry name" value="Pentatricopeptide repeat-containing protein At5g66520"/>
    <property type="match status" value="1"/>
</dbReference>
<evidence type="ECO:0008006" key="5">
    <source>
        <dbReference type="Google" id="ProtNLM"/>
    </source>
</evidence>
<dbReference type="InterPro" id="IPR046960">
    <property type="entry name" value="PPR_At4g14850-like_plant"/>
</dbReference>
<proteinExistence type="predicted"/>
<sequence>MHTSMYNICILRHLTSLAIPIQREDRAKEANPQGTRIGSFLTLLAKCGTLRELERVLAPMIVIGLLKDRPAIRKVVKFCASRYIENSQYASSLLRYLNDPHPFLWNTLIRSFEQTHKPRDAIKLYKEMLCSCVCPDKFTFPFVLKACASDWALKEGEQIHCRVAKSPLSMDLFVQGSSIFMYASCGRMGSAKAVFDAMLYRNLISWNMMIDGYVKNGNIGAALKVFDTMPKRDLFSWNLMIDGLSKDHQIEFARQLFDKMPERDVIAWNSMIDGYAKCGNMKVAKELFDQVPFKDEVTWGIMINGYANSNQIGLAHCWFEKMPNKNLITWNCLLGGYAKCGDVRAAHQLFNSMPFRNLTSWNTMLDAYAKHGKMELAFQLFNLMPLKDVVSWNILIDGHNKIGNVQLAQELFDIMPYRDVVSWNLMLSGYKENGLLKKAVDLFFHMHLLGEKPDCFTLAIVLSAIADLGLIVQGRWVHAYAERSKFSLDGNIGVSLIDMYSKCGYVDLALNIFDNIQLRNIDHWNAMISGLAIHGYGHNAVSLFEGMKKSTVKPDDITFIGVLSACSHAGLVYEGYQYFKLMSMKYGIIPKIQHYGCMVDLLGRAGFLEAAVAIVNSMPMAPNDVVWRALLGASRSHGNLEIAEQAARRLINMVPHDSSSFVLLSNIYVYKGQFKSARDVWKIMKENGVLKNPGLSYIELNGFLHEFSAGDTSHPQTMEIYLILKCMIPALMLAGHVPGVKQTLFDAAE</sequence>
<dbReference type="PROSITE" id="PS51375">
    <property type="entry name" value="PPR"/>
    <property type="match status" value="7"/>
</dbReference>
<dbReference type="InterPro" id="IPR046848">
    <property type="entry name" value="E_motif"/>
</dbReference>
<dbReference type="InterPro" id="IPR011990">
    <property type="entry name" value="TPR-like_helical_dom_sf"/>
</dbReference>
<evidence type="ECO:0000256" key="1">
    <source>
        <dbReference type="ARBA" id="ARBA00022737"/>
    </source>
</evidence>
<dbReference type="Pfam" id="PF20431">
    <property type="entry name" value="E_motif"/>
    <property type="match status" value="1"/>
</dbReference>
<dbReference type="Pfam" id="PF13041">
    <property type="entry name" value="PPR_2"/>
    <property type="match status" value="5"/>
</dbReference>
<keyword evidence="2" id="KW-0809">Transit peptide</keyword>
<evidence type="ECO:0000256" key="3">
    <source>
        <dbReference type="PROSITE-ProRule" id="PRU00708"/>
    </source>
</evidence>
<feature type="repeat" description="PPR" evidence="3">
    <location>
        <begin position="419"/>
        <end position="453"/>
    </location>
</feature>
<dbReference type="GO" id="GO:0009451">
    <property type="term" value="P:RNA modification"/>
    <property type="evidence" value="ECO:0007669"/>
    <property type="project" value="InterPro"/>
</dbReference>
<feature type="repeat" description="PPR" evidence="3">
    <location>
        <begin position="101"/>
        <end position="135"/>
    </location>
</feature>
<dbReference type="GO" id="GO:0003723">
    <property type="term" value="F:RNA binding"/>
    <property type="evidence" value="ECO:0007669"/>
    <property type="project" value="InterPro"/>
</dbReference>
<feature type="repeat" description="PPR" evidence="3">
    <location>
        <begin position="202"/>
        <end position="236"/>
    </location>
</feature>
<reference evidence="4" key="1">
    <citation type="submission" date="2020-07" db="EMBL/GenBank/DDBJ databases">
        <authorList>
            <person name="Lin J."/>
        </authorList>
    </citation>
    <scope>NUCLEOTIDE SEQUENCE</scope>
</reference>
<evidence type="ECO:0000256" key="2">
    <source>
        <dbReference type="ARBA" id="ARBA00022946"/>
    </source>
</evidence>
<dbReference type="PANTHER" id="PTHR47926">
    <property type="entry name" value="PENTATRICOPEPTIDE REPEAT-CONTAINING PROTEIN"/>
    <property type="match status" value="1"/>
</dbReference>
<dbReference type="NCBIfam" id="TIGR00756">
    <property type="entry name" value="PPR"/>
    <property type="match status" value="9"/>
</dbReference>
<feature type="repeat" description="PPR" evidence="3">
    <location>
        <begin position="520"/>
        <end position="554"/>
    </location>
</feature>
<evidence type="ECO:0000313" key="4">
    <source>
        <dbReference type="EMBL" id="CAD1842913.1"/>
    </source>
</evidence>
<feature type="repeat" description="PPR" evidence="3">
    <location>
        <begin position="326"/>
        <end position="356"/>
    </location>
</feature>
<dbReference type="FunFam" id="1.25.40.10:FF:000242">
    <property type="entry name" value="Pentatricopeptide repeat-containing protein"/>
    <property type="match status" value="1"/>
</dbReference>
<dbReference type="InterPro" id="IPR002885">
    <property type="entry name" value="PPR_rpt"/>
</dbReference>
<dbReference type="Gene3D" id="1.25.40.10">
    <property type="entry name" value="Tetratricopeptide repeat domain"/>
    <property type="match status" value="4"/>
</dbReference>
<dbReference type="AlphaFoldDB" id="A0A6V7QIH0"/>
<dbReference type="PANTHER" id="PTHR47926:SF452">
    <property type="entry name" value="PENTATRICOPEPTIDE REPEAT-CONTAINING PROTEIN"/>
    <property type="match status" value="1"/>
</dbReference>
<accession>A0A6V7QIH0</accession>
<feature type="repeat" description="PPR" evidence="3">
    <location>
        <begin position="357"/>
        <end position="391"/>
    </location>
</feature>